<dbReference type="PANTHER" id="PTHR40763:SF4">
    <property type="entry name" value="DUF1707 DOMAIN-CONTAINING PROTEIN"/>
    <property type="match status" value="1"/>
</dbReference>
<dbReference type="RefSeq" id="WP_068528366.1">
    <property type="nucleotide sequence ID" value="NZ_AP025457.1"/>
</dbReference>
<sequence>MSDELEPLRRDVLRASDHDRNRVVEMLSEALGLGQIDLHEYEERSQEAVAARTFADLDRLVVDLPAVQNLPAAATPAYRPPTTAPAGVPRMGDTKWAVMSETKVRGPVAVGPEHTATAFWGGVTLDLREATFLVGDVVLNAYAVMGGIKIVLPRGANVHVEGVGVMGAFEHKNPQTGDPTGPRIVVKGFAFWGGVEVQIK</sequence>
<dbReference type="EMBL" id="FNLF01000002">
    <property type="protein sequence ID" value="SDR21390.1"/>
    <property type="molecule type" value="Genomic_DNA"/>
</dbReference>
<feature type="domain" description="DUF1707" evidence="1">
    <location>
        <begin position="13"/>
        <end position="65"/>
    </location>
</feature>
<dbReference type="STRING" id="47312.SAMN04489765_3885"/>
<proteinExistence type="predicted"/>
<reference evidence="3" key="1">
    <citation type="submission" date="2016-10" db="EMBL/GenBank/DDBJ databases">
        <authorList>
            <person name="Varghese N."/>
            <person name="Submissions S."/>
        </authorList>
    </citation>
    <scope>NUCLEOTIDE SEQUENCE [LARGE SCALE GENOMIC DNA]</scope>
    <source>
        <strain evidence="3">DSM 44142</strain>
    </source>
</reference>
<dbReference type="PANTHER" id="PTHR40763">
    <property type="entry name" value="MEMBRANE PROTEIN-RELATED"/>
    <property type="match status" value="1"/>
</dbReference>
<organism evidence="2 3">
    <name type="scientific">Tsukamurella pulmonis</name>
    <dbReference type="NCBI Taxonomy" id="47312"/>
    <lineage>
        <taxon>Bacteria</taxon>
        <taxon>Bacillati</taxon>
        <taxon>Actinomycetota</taxon>
        <taxon>Actinomycetes</taxon>
        <taxon>Mycobacteriales</taxon>
        <taxon>Tsukamurellaceae</taxon>
        <taxon>Tsukamurella</taxon>
    </lineage>
</organism>
<dbReference type="InterPro" id="IPR012551">
    <property type="entry name" value="DUF1707_SHOCT-like"/>
</dbReference>
<evidence type="ECO:0000313" key="3">
    <source>
        <dbReference type="Proteomes" id="UP000183053"/>
    </source>
</evidence>
<name>A0A1H1H7J7_9ACTN</name>
<protein>
    <recommendedName>
        <fullName evidence="1">DUF1707 domain-containing protein</fullName>
    </recommendedName>
</protein>
<dbReference type="AlphaFoldDB" id="A0A1H1H7J7"/>
<dbReference type="Pfam" id="PF08044">
    <property type="entry name" value="DUF1707"/>
    <property type="match status" value="1"/>
</dbReference>
<dbReference type="Proteomes" id="UP000183053">
    <property type="component" value="Unassembled WGS sequence"/>
</dbReference>
<evidence type="ECO:0000313" key="2">
    <source>
        <dbReference type="EMBL" id="SDR21390.1"/>
    </source>
</evidence>
<accession>A0A1H1H7J7</accession>
<keyword evidence="3" id="KW-1185">Reference proteome</keyword>
<gene>
    <name evidence="2" type="ORF">SAMN04489765_3885</name>
</gene>
<evidence type="ECO:0000259" key="1">
    <source>
        <dbReference type="Pfam" id="PF08044"/>
    </source>
</evidence>